<dbReference type="InterPro" id="IPR030689">
    <property type="entry name" value="Cytochrome_b"/>
</dbReference>
<dbReference type="InterPro" id="IPR005798">
    <property type="entry name" value="Cyt_b/b6_C"/>
</dbReference>
<feature type="transmembrane region" description="Helical" evidence="17">
    <location>
        <begin position="43"/>
        <end position="69"/>
    </location>
</feature>
<evidence type="ECO:0000259" key="18">
    <source>
        <dbReference type="PROSITE" id="PS51002"/>
    </source>
</evidence>
<feature type="transmembrane region" description="Helical" evidence="17">
    <location>
        <begin position="127"/>
        <end position="148"/>
    </location>
</feature>
<feature type="binding site" description="axial binding residue" evidence="15">
    <location>
        <position position="97"/>
    </location>
    <ligand>
        <name>heme b</name>
        <dbReference type="ChEBI" id="CHEBI:60344"/>
        <label>b562</label>
    </ligand>
    <ligandPart>
        <name>Fe</name>
        <dbReference type="ChEBI" id="CHEBI:18248"/>
    </ligandPart>
</feature>
<dbReference type="PIRSF" id="PIRSF038885">
    <property type="entry name" value="COB"/>
    <property type="match status" value="1"/>
</dbReference>
<dbReference type="InterPro" id="IPR027387">
    <property type="entry name" value="Cytb/b6-like_sf"/>
</dbReference>
<dbReference type="SUPFAM" id="SSF81342">
    <property type="entry name" value="Transmembrane di-heme cytochromes"/>
    <property type="match status" value="1"/>
</dbReference>
<reference evidence="20" key="1">
    <citation type="submission" date="2010-01" db="EMBL/GenBank/DDBJ databases">
        <title>Genome fragments of uncultured bacteria from the North Pacific subtropical Gyre.</title>
        <authorList>
            <person name="Pham V.D."/>
            <person name="Delong E.F."/>
        </authorList>
    </citation>
    <scope>NUCLEOTIDE SEQUENCE</scope>
</reference>
<feature type="domain" description="Cytochrome b/b6 C-terminal region profile" evidence="19">
    <location>
        <begin position="236"/>
        <end position="418"/>
    </location>
</feature>
<feature type="binding site" description="axial binding residue" evidence="15">
    <location>
        <position position="213"/>
    </location>
    <ligand>
        <name>heme b</name>
        <dbReference type="ChEBI" id="CHEBI:60344"/>
        <label>b566</label>
    </ligand>
    <ligandPart>
        <name>Fe</name>
        <dbReference type="ChEBI" id="CHEBI:18248"/>
    </ligandPart>
</feature>
<evidence type="ECO:0000256" key="15">
    <source>
        <dbReference type="PIRSR" id="PIRSR038885-2"/>
    </source>
</evidence>
<feature type="transmembrane region" description="Helical" evidence="17">
    <location>
        <begin position="154"/>
        <end position="173"/>
    </location>
</feature>
<keyword evidence="13 17" id="KW-0472">Membrane</keyword>
<feature type="binding site" evidence="14">
    <location>
        <position position="218"/>
    </location>
    <ligand>
        <name>a ubiquinone</name>
        <dbReference type="ChEBI" id="CHEBI:16389"/>
    </ligand>
</feature>
<dbReference type="EMBL" id="GU568006">
    <property type="protein sequence ID" value="ADI23104.1"/>
    <property type="molecule type" value="Genomic_DNA"/>
</dbReference>
<comment type="cofactor">
    <cofactor evidence="15">
        <name>heme</name>
        <dbReference type="ChEBI" id="CHEBI:30413"/>
    </cofactor>
    <text evidence="15">Binds 2 heme groups non-covalently.</text>
</comment>
<comment type="subunit">
    <text evidence="3 16">The main subunits of complex b-c1 are: cytochrome b, cytochrome c1 and the Rieske protein.</text>
</comment>
<dbReference type="CDD" id="cd00284">
    <property type="entry name" value="Cytochrome_b_N"/>
    <property type="match status" value="1"/>
</dbReference>
<evidence type="ECO:0000256" key="11">
    <source>
        <dbReference type="ARBA" id="ARBA00022989"/>
    </source>
</evidence>
<keyword evidence="8 16" id="KW-0812">Transmembrane</keyword>
<keyword evidence="10 16" id="KW-0249">Electron transport</keyword>
<dbReference type="Pfam" id="PF00032">
    <property type="entry name" value="Cytochrom_B_C"/>
    <property type="match status" value="1"/>
</dbReference>
<evidence type="ECO:0000256" key="10">
    <source>
        <dbReference type="ARBA" id="ARBA00022982"/>
    </source>
</evidence>
<dbReference type="InterPro" id="IPR036150">
    <property type="entry name" value="Cyt_b/b6_C_sf"/>
</dbReference>
<keyword evidence="9 15" id="KW-0479">Metal-binding</keyword>
<evidence type="ECO:0000256" key="8">
    <source>
        <dbReference type="ARBA" id="ARBA00022692"/>
    </source>
</evidence>
<feature type="binding site" description="axial binding residue" evidence="15">
    <location>
        <position position="198"/>
    </location>
    <ligand>
        <name>heme b</name>
        <dbReference type="ChEBI" id="CHEBI:60344"/>
        <label>b562</label>
    </ligand>
    <ligandPart>
        <name>Fe</name>
        <dbReference type="ChEBI" id="CHEBI:18248"/>
    </ligandPart>
</feature>
<feature type="transmembrane region" description="Helical" evidence="17">
    <location>
        <begin position="326"/>
        <end position="346"/>
    </location>
</feature>
<feature type="transmembrane region" description="Helical" evidence="17">
    <location>
        <begin position="194"/>
        <end position="216"/>
    </location>
</feature>
<dbReference type="InterPro" id="IPR048259">
    <property type="entry name" value="Cytochrome_b_N_euk/bac"/>
</dbReference>
<dbReference type="GO" id="GO:0016491">
    <property type="term" value="F:oxidoreductase activity"/>
    <property type="evidence" value="ECO:0007669"/>
    <property type="project" value="InterPro"/>
</dbReference>
<feature type="binding site" description="axial binding residue" evidence="15">
    <location>
        <position position="111"/>
    </location>
    <ligand>
        <name>heme b</name>
        <dbReference type="ChEBI" id="CHEBI:60344"/>
        <label>b566</label>
    </ligand>
    <ligandPart>
        <name>Fe</name>
        <dbReference type="ChEBI" id="CHEBI:18248"/>
    </ligandPart>
</feature>
<dbReference type="FunFam" id="1.20.810.10:FF:000004">
    <property type="entry name" value="Cytochrome b"/>
    <property type="match status" value="1"/>
</dbReference>
<evidence type="ECO:0000256" key="4">
    <source>
        <dbReference type="ARBA" id="ARBA00013531"/>
    </source>
</evidence>
<keyword evidence="12 15" id="KW-0408">Iron</keyword>
<dbReference type="PROSITE" id="PS51003">
    <property type="entry name" value="CYTB_CTER"/>
    <property type="match status" value="1"/>
</dbReference>
<dbReference type="InterPro" id="IPR005797">
    <property type="entry name" value="Cyt_b/b6_N"/>
</dbReference>
<comment type="function">
    <text evidence="1 16">Component of the ubiquinol-cytochrome c reductase complex (complex III or cytochrome b-c1 complex), which is a respiratory chain that generates an electrochemical potential coupled to ATP synthesis.</text>
</comment>
<dbReference type="Pfam" id="PF00033">
    <property type="entry name" value="Cytochrome_B"/>
    <property type="match status" value="1"/>
</dbReference>
<proteinExistence type="inferred from homology"/>
<dbReference type="GO" id="GO:0008121">
    <property type="term" value="F:quinol-cytochrome-c reductase activity"/>
    <property type="evidence" value="ECO:0007669"/>
    <property type="project" value="InterPro"/>
</dbReference>
<evidence type="ECO:0000256" key="14">
    <source>
        <dbReference type="PIRSR" id="PIRSR038885-1"/>
    </source>
</evidence>
<feature type="transmembrane region" description="Helical" evidence="17">
    <location>
        <begin position="358"/>
        <end position="376"/>
    </location>
</feature>
<dbReference type="PANTHER" id="PTHR19271:SF16">
    <property type="entry name" value="CYTOCHROME B"/>
    <property type="match status" value="1"/>
</dbReference>
<organism evidence="20">
    <name type="scientific">uncultured gamma proteobacterium HF0770_09E07</name>
    <dbReference type="NCBI Taxonomy" id="723576"/>
    <lineage>
        <taxon>Bacteria</taxon>
        <taxon>Pseudomonadati</taxon>
        <taxon>Pseudomonadota</taxon>
        <taxon>Gammaproteobacteria</taxon>
        <taxon>environmental samples</taxon>
    </lineage>
</organism>
<feature type="transmembrane region" description="Helical" evidence="17">
    <location>
        <begin position="300"/>
        <end position="320"/>
    </location>
</feature>
<evidence type="ECO:0000256" key="1">
    <source>
        <dbReference type="ARBA" id="ARBA00002444"/>
    </source>
</evidence>
<keyword evidence="6 15" id="KW-0349">Heme</keyword>
<dbReference type="InterPro" id="IPR016174">
    <property type="entry name" value="Di-haem_cyt_TM"/>
</dbReference>
<evidence type="ECO:0000256" key="7">
    <source>
        <dbReference type="ARBA" id="ARBA00022660"/>
    </source>
</evidence>
<feature type="domain" description="Cytochrome b/b6 N-terminal region profile" evidence="18">
    <location>
        <begin position="14"/>
        <end position="226"/>
    </location>
</feature>
<feature type="transmembrane region" description="Helical" evidence="17">
    <location>
        <begin position="254"/>
        <end position="280"/>
    </location>
</feature>
<dbReference type="AlphaFoldDB" id="E7C6N0"/>
<dbReference type="PROSITE" id="PS51002">
    <property type="entry name" value="CYTB_NTER"/>
    <property type="match status" value="1"/>
</dbReference>
<protein>
    <recommendedName>
        <fullName evidence="4 16">Cytochrome b</fullName>
    </recommendedName>
</protein>
<keyword evidence="11 17" id="KW-1133">Transmembrane helix</keyword>
<evidence type="ECO:0000256" key="13">
    <source>
        <dbReference type="ARBA" id="ARBA00023136"/>
    </source>
</evidence>
<evidence type="ECO:0000256" key="2">
    <source>
        <dbReference type="ARBA" id="ARBA00004141"/>
    </source>
</evidence>
<evidence type="ECO:0000256" key="16">
    <source>
        <dbReference type="RuleBase" id="RU003385"/>
    </source>
</evidence>
<evidence type="ECO:0000256" key="9">
    <source>
        <dbReference type="ARBA" id="ARBA00022723"/>
    </source>
</evidence>
<comment type="subcellular location">
    <subcellularLocation>
        <location evidence="2">Membrane</location>
        <topology evidence="2">Multi-pass membrane protein</topology>
    </subcellularLocation>
</comment>
<feature type="transmembrane region" description="Helical" evidence="17">
    <location>
        <begin position="388"/>
        <end position="407"/>
    </location>
</feature>
<accession>E7C6N0</accession>
<evidence type="ECO:0000256" key="6">
    <source>
        <dbReference type="ARBA" id="ARBA00022617"/>
    </source>
</evidence>
<evidence type="ECO:0000256" key="5">
    <source>
        <dbReference type="ARBA" id="ARBA00022448"/>
    </source>
</evidence>
<evidence type="ECO:0000256" key="3">
    <source>
        <dbReference type="ARBA" id="ARBA00011649"/>
    </source>
</evidence>
<dbReference type="Gene3D" id="1.20.810.10">
    <property type="entry name" value="Cytochrome Bc1 Complex, Chain C"/>
    <property type="match status" value="1"/>
</dbReference>
<dbReference type="GO" id="GO:0045275">
    <property type="term" value="C:respiratory chain complex III"/>
    <property type="evidence" value="ECO:0007669"/>
    <property type="project" value="InterPro"/>
</dbReference>
<evidence type="ECO:0000259" key="19">
    <source>
        <dbReference type="PROSITE" id="PS51003"/>
    </source>
</evidence>
<comment type="similarity">
    <text evidence="16">Belongs to the cytochrome b family.</text>
</comment>
<sequence>MSEKDNSKSLMSSMMSWIDRRFPVTENLERHLTKHPVPKKVNFYYLFGALLMVVFMIQVITGIWLMMFYTNTEEGAFASIEYIMRDVEYGWLMRYMHSTGASAFFFLMYFHMFRGLLYGSYQKPKELVWLFGCFLLFLLMAEGFLGYVLPWGQMSYWAANVILSLFGAIPYIGPDLQVWIQGDYVLSGITLSRFFALHVVVVPLLMIALVVFHIFALHEVGAGNPEGVDIEKHRDSKGMPLDGAPFHPYKTFSALPAIGIFFIVFFAIVFFAPTGGGYLIEKPNFEEADFLKTPEHIAPVWYYAPFYSILRAVTFGIPFLGITSKFLGFIIFAASIAILFVVPWLDRSNVQSIRYKGIYSKIAMILFASSFITLGYLGTKPVNELRTLIAQICTIFYFAPFVLMPIYTKYEKTLEVPDRL</sequence>
<keyword evidence="7 16" id="KW-0679">Respiratory chain</keyword>
<dbReference type="PANTHER" id="PTHR19271">
    <property type="entry name" value="CYTOCHROME B"/>
    <property type="match status" value="1"/>
</dbReference>
<feature type="transmembrane region" description="Helical" evidence="17">
    <location>
        <begin position="89"/>
        <end position="107"/>
    </location>
</feature>
<dbReference type="SUPFAM" id="SSF81648">
    <property type="entry name" value="a domain/subunit of cytochrome bc1 complex (Ubiquinol-cytochrome c reductase)"/>
    <property type="match status" value="1"/>
</dbReference>
<comment type="cofactor">
    <cofactor evidence="16">
        <name>heme b</name>
        <dbReference type="ChEBI" id="CHEBI:60344"/>
    </cofactor>
    <text evidence="16">Binds 2 heme groups non-covalently.</text>
</comment>
<dbReference type="GO" id="GO:0022904">
    <property type="term" value="P:respiratory electron transport chain"/>
    <property type="evidence" value="ECO:0007669"/>
    <property type="project" value="InterPro"/>
</dbReference>
<evidence type="ECO:0000256" key="17">
    <source>
        <dbReference type="SAM" id="Phobius"/>
    </source>
</evidence>
<evidence type="ECO:0000256" key="12">
    <source>
        <dbReference type="ARBA" id="ARBA00023004"/>
    </source>
</evidence>
<dbReference type="GO" id="GO:0046872">
    <property type="term" value="F:metal ion binding"/>
    <property type="evidence" value="ECO:0007669"/>
    <property type="project" value="UniProtKB-KW"/>
</dbReference>
<keyword evidence="5 16" id="KW-0813">Transport</keyword>
<name>E7C6N0_9GAMM</name>
<evidence type="ECO:0000313" key="20">
    <source>
        <dbReference type="EMBL" id="ADI23104.1"/>
    </source>
</evidence>